<dbReference type="PANTHER" id="PTHR33908:SF11">
    <property type="entry name" value="MEMBRANE PROTEIN"/>
    <property type="match status" value="1"/>
</dbReference>
<accession>A0ABR5S7F3</accession>
<evidence type="ECO:0000256" key="2">
    <source>
        <dbReference type="ARBA" id="ARBA00022475"/>
    </source>
</evidence>
<protein>
    <recommendedName>
        <fullName evidence="10">ArnT-like N-terminal domain-containing protein</fullName>
    </recommendedName>
</protein>
<gene>
    <name evidence="11" type="ORF">NS263_06260</name>
</gene>
<dbReference type="InterPro" id="IPR003342">
    <property type="entry name" value="ArnT-like_N"/>
</dbReference>
<dbReference type="Proteomes" id="UP000078335">
    <property type="component" value="Unassembled WGS sequence"/>
</dbReference>
<feature type="transmembrane region" description="Helical" evidence="9">
    <location>
        <begin position="329"/>
        <end position="347"/>
    </location>
</feature>
<evidence type="ECO:0000256" key="9">
    <source>
        <dbReference type="SAM" id="Phobius"/>
    </source>
</evidence>
<evidence type="ECO:0000256" key="6">
    <source>
        <dbReference type="ARBA" id="ARBA00022989"/>
    </source>
</evidence>
<feature type="transmembrane region" description="Helical" evidence="9">
    <location>
        <begin position="302"/>
        <end position="323"/>
    </location>
</feature>
<evidence type="ECO:0000256" key="8">
    <source>
        <dbReference type="SAM" id="MobiDB-lite"/>
    </source>
</evidence>
<feature type="domain" description="ArnT-like N-terminal" evidence="10">
    <location>
        <begin position="16"/>
        <end position="238"/>
    </location>
</feature>
<feature type="transmembrane region" description="Helical" evidence="9">
    <location>
        <begin position="382"/>
        <end position="412"/>
    </location>
</feature>
<dbReference type="InterPro" id="IPR050297">
    <property type="entry name" value="LipidA_mod_glycosyltrf_83"/>
</dbReference>
<keyword evidence="2" id="KW-1003">Cell membrane</keyword>
<feature type="transmembrane region" description="Helical" evidence="9">
    <location>
        <begin position="210"/>
        <end position="232"/>
    </location>
</feature>
<evidence type="ECO:0000256" key="1">
    <source>
        <dbReference type="ARBA" id="ARBA00004651"/>
    </source>
</evidence>
<feature type="transmembrane region" description="Helical" evidence="9">
    <location>
        <begin position="146"/>
        <end position="164"/>
    </location>
</feature>
<feature type="transmembrane region" description="Helical" evidence="9">
    <location>
        <begin position="7"/>
        <end position="29"/>
    </location>
</feature>
<name>A0ABR5S7F3_9MICO</name>
<keyword evidence="4" id="KW-0808">Transferase</keyword>
<evidence type="ECO:0000256" key="4">
    <source>
        <dbReference type="ARBA" id="ARBA00022679"/>
    </source>
</evidence>
<evidence type="ECO:0000259" key="10">
    <source>
        <dbReference type="Pfam" id="PF02366"/>
    </source>
</evidence>
<feature type="transmembrane region" description="Helical" evidence="9">
    <location>
        <begin position="271"/>
        <end position="295"/>
    </location>
</feature>
<dbReference type="EMBL" id="LDRB01000025">
    <property type="protein sequence ID" value="KTR40878.1"/>
    <property type="molecule type" value="Genomic_DNA"/>
</dbReference>
<dbReference type="RefSeq" id="WP_058728422.1">
    <property type="nucleotide sequence ID" value="NZ_LDRB01000025.1"/>
</dbReference>
<feature type="region of interest" description="Disordered" evidence="8">
    <location>
        <begin position="359"/>
        <end position="379"/>
    </location>
</feature>
<evidence type="ECO:0000256" key="7">
    <source>
        <dbReference type="ARBA" id="ARBA00023136"/>
    </source>
</evidence>
<keyword evidence="3" id="KW-0328">Glycosyltransferase</keyword>
<evidence type="ECO:0000256" key="3">
    <source>
        <dbReference type="ARBA" id="ARBA00022676"/>
    </source>
</evidence>
<organism evidence="11 12">
    <name type="scientific">Curtobacterium oceanosedimentum</name>
    <dbReference type="NCBI Taxonomy" id="465820"/>
    <lineage>
        <taxon>Bacteria</taxon>
        <taxon>Bacillati</taxon>
        <taxon>Actinomycetota</taxon>
        <taxon>Actinomycetes</taxon>
        <taxon>Micrococcales</taxon>
        <taxon>Microbacteriaceae</taxon>
        <taxon>Curtobacterium</taxon>
    </lineage>
</organism>
<keyword evidence="5 9" id="KW-0812">Transmembrane</keyword>
<proteinExistence type="predicted"/>
<reference evidence="11 12" key="1">
    <citation type="journal article" date="2016" name="Front. Microbiol.">
        <title>Genomic Resource of Rice Seed Associated Bacteria.</title>
        <authorList>
            <person name="Midha S."/>
            <person name="Bansal K."/>
            <person name="Sharma S."/>
            <person name="Kumar N."/>
            <person name="Patil P.P."/>
            <person name="Chaudhry V."/>
            <person name="Patil P.B."/>
        </authorList>
    </citation>
    <scope>NUCLEOTIDE SEQUENCE [LARGE SCALE GENOMIC DNA]</scope>
    <source>
        <strain evidence="11 12">NS263</strain>
    </source>
</reference>
<feature type="transmembrane region" description="Helical" evidence="9">
    <location>
        <begin position="82"/>
        <end position="99"/>
    </location>
</feature>
<feature type="transmembrane region" description="Helical" evidence="9">
    <location>
        <begin position="170"/>
        <end position="203"/>
    </location>
</feature>
<dbReference type="Pfam" id="PF02366">
    <property type="entry name" value="PMT"/>
    <property type="match status" value="1"/>
</dbReference>
<sequence length="521" mass="55766">MRRRSGLVQWSAFGAVALLAVWTCCWHLGRQGINVDELVYVQAGWEYVHGTVTANLEHPPTAKYLYGLAQVLFGQGVHAPRLVAAAAVLLTGLVLFVWLRRPVGHWGALFAAGLWWLTPRAAGLDAFDPASATPVRVDRIALLEPVMVLFAVVAIAAGWAWMTTDGRRRWWWAGLAGTALGLAVTSKVTAAFVVLAIVLLPVLFRRWWDLLTGGAIAAVSAIVTFCLAYAPLGLVSAVSYMIAFQTRHDDGGHLVDLGGTTYRFAPWWTQFWWATQGTGPVLVAVVLVGAVAAVVVRPDRLVLTLVAAFVPLMVFLALSTVSLPHYYDAWMPFVLALAAVGWTRLGVLARDELARRRAGRRDGSGARRRAGRPGRPGRPGRVPVLGVALVALVAAGVVASASTTAALAVAVAHVRPAGIAVLDTELRAHGVDGGTILFTSYGAPAWRPYFAQRGSDVLVDGRYAAIVQGTDGRFPVPAAVRAFTQDEADALESFRVDDLRVWVPRGGGDVVVSGSTLTIER</sequence>
<comment type="caution">
    <text evidence="11">The sequence shown here is derived from an EMBL/GenBank/DDBJ whole genome shotgun (WGS) entry which is preliminary data.</text>
</comment>
<comment type="subcellular location">
    <subcellularLocation>
        <location evidence="1">Cell membrane</location>
        <topology evidence="1">Multi-pass membrane protein</topology>
    </subcellularLocation>
</comment>
<keyword evidence="12" id="KW-1185">Reference proteome</keyword>
<evidence type="ECO:0000256" key="5">
    <source>
        <dbReference type="ARBA" id="ARBA00022692"/>
    </source>
</evidence>
<dbReference type="PANTHER" id="PTHR33908">
    <property type="entry name" value="MANNOSYLTRANSFERASE YKCB-RELATED"/>
    <property type="match status" value="1"/>
</dbReference>
<keyword evidence="6 9" id="KW-1133">Transmembrane helix</keyword>
<evidence type="ECO:0000313" key="12">
    <source>
        <dbReference type="Proteomes" id="UP000078335"/>
    </source>
</evidence>
<evidence type="ECO:0000313" key="11">
    <source>
        <dbReference type="EMBL" id="KTR40878.1"/>
    </source>
</evidence>
<keyword evidence="7 9" id="KW-0472">Membrane</keyword>